<keyword evidence="4" id="KW-1185">Reference proteome</keyword>
<dbReference type="Proteomes" id="UP000633509">
    <property type="component" value="Unassembled WGS sequence"/>
</dbReference>
<evidence type="ECO:0008006" key="5">
    <source>
        <dbReference type="Google" id="ProtNLM"/>
    </source>
</evidence>
<keyword evidence="2" id="KW-0732">Signal</keyword>
<dbReference type="PROSITE" id="PS51257">
    <property type="entry name" value="PROKAR_LIPOPROTEIN"/>
    <property type="match status" value="1"/>
</dbReference>
<accession>A0ABR9M5L7</accession>
<reference evidence="3 4" key="1">
    <citation type="submission" date="2020-10" db="EMBL/GenBank/DDBJ databases">
        <title>Sequencing the genomes of 1000 actinobacteria strains.</title>
        <authorList>
            <person name="Klenk H.-P."/>
        </authorList>
    </citation>
    <scope>NUCLEOTIDE SEQUENCE [LARGE SCALE GENOMIC DNA]</scope>
    <source>
        <strain evidence="3 4">DSM 43173</strain>
    </source>
</reference>
<dbReference type="RefSeq" id="WP_192788206.1">
    <property type="nucleotide sequence ID" value="NZ_JADBEK010000001.1"/>
</dbReference>
<dbReference type="EMBL" id="JADBEK010000001">
    <property type="protein sequence ID" value="MBE1587890.1"/>
    <property type="molecule type" value="Genomic_DNA"/>
</dbReference>
<organism evidence="3 4">
    <name type="scientific">Nonomuraea angiospora</name>
    <dbReference type="NCBI Taxonomy" id="46172"/>
    <lineage>
        <taxon>Bacteria</taxon>
        <taxon>Bacillati</taxon>
        <taxon>Actinomycetota</taxon>
        <taxon>Actinomycetes</taxon>
        <taxon>Streptosporangiales</taxon>
        <taxon>Streptosporangiaceae</taxon>
        <taxon>Nonomuraea</taxon>
    </lineage>
</organism>
<name>A0ABR9M5L7_9ACTN</name>
<comment type="caution">
    <text evidence="3">The sequence shown here is derived from an EMBL/GenBank/DDBJ whole genome shotgun (WGS) entry which is preliminary data.</text>
</comment>
<evidence type="ECO:0000313" key="4">
    <source>
        <dbReference type="Proteomes" id="UP000633509"/>
    </source>
</evidence>
<evidence type="ECO:0000256" key="2">
    <source>
        <dbReference type="SAM" id="SignalP"/>
    </source>
</evidence>
<feature type="chain" id="PRO_5047013748" description="Lipoprotein" evidence="2">
    <location>
        <begin position="22"/>
        <end position="174"/>
    </location>
</feature>
<feature type="region of interest" description="Disordered" evidence="1">
    <location>
        <begin position="26"/>
        <end position="68"/>
    </location>
</feature>
<feature type="compositionally biased region" description="Low complexity" evidence="1">
    <location>
        <begin position="35"/>
        <end position="50"/>
    </location>
</feature>
<protein>
    <recommendedName>
        <fullName evidence="5">Lipoprotein</fullName>
    </recommendedName>
</protein>
<evidence type="ECO:0000256" key="1">
    <source>
        <dbReference type="SAM" id="MobiDB-lite"/>
    </source>
</evidence>
<evidence type="ECO:0000313" key="3">
    <source>
        <dbReference type="EMBL" id="MBE1587890.1"/>
    </source>
</evidence>
<sequence length="174" mass="18178">MPTVVRFTAAALLVVLAAACADSRTAPSTPLSVATDTLPPTTDTLSPMPTASVRPSSTGHHPAAGSSLASCKDADCEVEVRVGDRLRIDKRFGVQRLTISSLDPDEVTIALLGFTGGLRAEGANVSISSSCVNGRCRDEGKLSLAPGRSARINDLRLEVPYLSGDHAVLRLTPR</sequence>
<proteinExistence type="predicted"/>
<gene>
    <name evidence="3" type="ORF">H4W80_006148</name>
</gene>
<feature type="signal peptide" evidence="2">
    <location>
        <begin position="1"/>
        <end position="21"/>
    </location>
</feature>